<dbReference type="EMBL" id="CM042039">
    <property type="protein sequence ID" value="KAI3725048.1"/>
    <property type="molecule type" value="Genomic_DNA"/>
</dbReference>
<comment type="caution">
    <text evidence="1">The sequence shown here is derived from an EMBL/GenBank/DDBJ whole genome shotgun (WGS) entry which is preliminary data.</text>
</comment>
<reference evidence="1 2" key="2">
    <citation type="journal article" date="2022" name="Mol. Ecol. Resour.">
        <title>The genomes of chicory, endive, great burdock and yacon provide insights into Asteraceae paleo-polyploidization history and plant inulin production.</title>
        <authorList>
            <person name="Fan W."/>
            <person name="Wang S."/>
            <person name="Wang H."/>
            <person name="Wang A."/>
            <person name="Jiang F."/>
            <person name="Liu H."/>
            <person name="Zhao H."/>
            <person name="Xu D."/>
            <person name="Zhang Y."/>
        </authorList>
    </citation>
    <scope>NUCLEOTIDE SEQUENCE [LARGE SCALE GENOMIC DNA]</scope>
    <source>
        <strain evidence="2">cv. Yunnan</strain>
        <tissue evidence="1">Leaves</tissue>
    </source>
</reference>
<accession>A0ACB9BSZ1</accession>
<evidence type="ECO:0000313" key="1">
    <source>
        <dbReference type="EMBL" id="KAI3725048.1"/>
    </source>
</evidence>
<proteinExistence type="predicted"/>
<evidence type="ECO:0000313" key="2">
    <source>
        <dbReference type="Proteomes" id="UP001056120"/>
    </source>
</evidence>
<gene>
    <name evidence="1" type="ORF">L1987_64821</name>
</gene>
<protein>
    <submittedName>
        <fullName evidence="1">Uncharacterized protein</fullName>
    </submittedName>
</protein>
<sequence length="475" mass="53572">MLCSLRSPASNRFYSGSCSATEFIVKEEVGQGPHRVLKALARKYGSIMYLQLGQVPTVVISTPRLAQEVLKTHDAIFADRPTSEASDLFFYKAQNIAWAPYGNYWRQMRKISSLELLSAKRVRSYSFIRDQELTHMRRSLESSAGRPTALREILVKYVNDVICRSTLGDTYEDQSTLVKVLFDIMIAVIQFNVTSYYPSVGFINVITGKKAKWLKLQKQFDNILENILQQHRNNRPDCSHDQADLVDVLLRIQESADLDLPITNDSVKAVILDMLVAGTSASSVAIEWAMTELMRKPDIMKKAQEELRATVKGNTITDADIESMHYLKMILKETLRLHGPPFLMPRISRKDCTVYGYHIPAKTRILVNALACGTDPDSWEDPESFIPERFEKSSINYLGADFELIPFGAGRRVCPGISFGVGIIENALATMLYHFDWKLPNGLKPHELDLTEAAELSILPKHPLHVIPINVPLGK</sequence>
<dbReference type="Proteomes" id="UP001056120">
    <property type="component" value="Linkage Group LG22"/>
</dbReference>
<organism evidence="1 2">
    <name type="scientific">Smallanthus sonchifolius</name>
    <dbReference type="NCBI Taxonomy" id="185202"/>
    <lineage>
        <taxon>Eukaryota</taxon>
        <taxon>Viridiplantae</taxon>
        <taxon>Streptophyta</taxon>
        <taxon>Embryophyta</taxon>
        <taxon>Tracheophyta</taxon>
        <taxon>Spermatophyta</taxon>
        <taxon>Magnoliopsida</taxon>
        <taxon>eudicotyledons</taxon>
        <taxon>Gunneridae</taxon>
        <taxon>Pentapetalae</taxon>
        <taxon>asterids</taxon>
        <taxon>campanulids</taxon>
        <taxon>Asterales</taxon>
        <taxon>Asteraceae</taxon>
        <taxon>Asteroideae</taxon>
        <taxon>Heliantheae alliance</taxon>
        <taxon>Millerieae</taxon>
        <taxon>Smallanthus</taxon>
    </lineage>
</organism>
<name>A0ACB9BSZ1_9ASTR</name>
<keyword evidence="2" id="KW-1185">Reference proteome</keyword>
<reference evidence="2" key="1">
    <citation type="journal article" date="2022" name="Mol. Ecol. Resour.">
        <title>The genomes of chicory, endive, great burdock and yacon provide insights into Asteraceae palaeo-polyploidization history and plant inulin production.</title>
        <authorList>
            <person name="Fan W."/>
            <person name="Wang S."/>
            <person name="Wang H."/>
            <person name="Wang A."/>
            <person name="Jiang F."/>
            <person name="Liu H."/>
            <person name="Zhao H."/>
            <person name="Xu D."/>
            <person name="Zhang Y."/>
        </authorList>
    </citation>
    <scope>NUCLEOTIDE SEQUENCE [LARGE SCALE GENOMIC DNA]</scope>
    <source>
        <strain evidence="2">cv. Yunnan</strain>
    </source>
</reference>